<reference evidence="2 3" key="1">
    <citation type="submission" date="2020-04" db="EMBL/GenBank/DDBJ databases">
        <title>A Flavivirga sp. nov.</title>
        <authorList>
            <person name="Sun X."/>
        </authorList>
    </citation>
    <scope>NUCLEOTIDE SEQUENCE [LARGE SCALE GENOMIC DNA]</scope>
    <source>
        <strain evidence="2 3">Y03</strain>
    </source>
</reference>
<dbReference type="Proteomes" id="UP000746690">
    <property type="component" value="Unassembled WGS sequence"/>
</dbReference>
<comment type="caution">
    <text evidence="2">The sequence shown here is derived from an EMBL/GenBank/DDBJ whole genome shotgun (WGS) entry which is preliminary data.</text>
</comment>
<keyword evidence="3" id="KW-1185">Reference proteome</keyword>
<dbReference type="EMBL" id="JABBHF010000001">
    <property type="protein sequence ID" value="NMH86227.1"/>
    <property type="molecule type" value="Genomic_DNA"/>
</dbReference>
<evidence type="ECO:0000256" key="1">
    <source>
        <dbReference type="SAM" id="MobiDB-lite"/>
    </source>
</evidence>
<organism evidence="2 3">
    <name type="scientific">Flavivirga algicola</name>
    <dbReference type="NCBI Taxonomy" id="2729136"/>
    <lineage>
        <taxon>Bacteria</taxon>
        <taxon>Pseudomonadati</taxon>
        <taxon>Bacteroidota</taxon>
        <taxon>Flavobacteriia</taxon>
        <taxon>Flavobacteriales</taxon>
        <taxon>Flavobacteriaceae</taxon>
        <taxon>Flavivirga</taxon>
    </lineage>
</organism>
<name>A0ABX1RUV6_9FLAO</name>
<evidence type="ECO:0008006" key="4">
    <source>
        <dbReference type="Google" id="ProtNLM"/>
    </source>
</evidence>
<evidence type="ECO:0000313" key="3">
    <source>
        <dbReference type="Proteomes" id="UP000746690"/>
    </source>
</evidence>
<gene>
    <name evidence="2" type="ORF">HHX25_01805</name>
</gene>
<accession>A0ABX1RUV6</accession>
<protein>
    <recommendedName>
        <fullName evidence="4">Lipoprotein</fullName>
    </recommendedName>
</protein>
<sequence>MKQIFLKTTFLFLIIIFFTNCNKENIRETPINDIQKIRNEFSIENFNDNTIKDNLSINWDDYYKIENLNNESITYEFNSIFTSSNLFENDNQKLYYEYKLLAIKDDVDIWNIQLVKFLAKDKGMLNTISYFSPNGFSGTLYHYNLKGEALKIIGYENGVKINEFSDETGNLLLKLPAKEEPGDNEDGPTGGGGRNYRWVTVTHYTDWYKIYPNGTQEYTHSVYNKTTYEYVYVGSNNSGSSSYNNYISPQLGNSEVPIIHGNRLLLEEGEMFVETANTPKINDVKKELECFDKSNSAKLTIYVEQAIENSREVTARLGHTFIGIEQNGVIRNLGFYPDNGGAANLFSSQDSEIHDNSGSPYHVSITVDISSNQLSGIINYVENYPVKYDVNKYNCSDFGIKVASLGGLNLPSTLGVGSQFGITLFKGRNPGDLGEDIRELTLPPGATRDLNGGNAPKKSGDCS</sequence>
<feature type="region of interest" description="Disordered" evidence="1">
    <location>
        <begin position="435"/>
        <end position="463"/>
    </location>
</feature>
<evidence type="ECO:0000313" key="2">
    <source>
        <dbReference type="EMBL" id="NMH86227.1"/>
    </source>
</evidence>
<dbReference type="RefSeq" id="WP_169669463.1">
    <property type="nucleotide sequence ID" value="NZ_JABBHF010000001.1"/>
</dbReference>
<proteinExistence type="predicted"/>